<evidence type="ECO:0000256" key="1">
    <source>
        <dbReference type="ARBA" id="ARBA00004123"/>
    </source>
</evidence>
<protein>
    <recommendedName>
        <fullName evidence="8">Fork-head domain-containing protein</fullName>
    </recommendedName>
</protein>
<dbReference type="AlphaFoldDB" id="A0A8S1CN79"/>
<evidence type="ECO:0000313" key="9">
    <source>
        <dbReference type="EMBL" id="CAB3370321.1"/>
    </source>
</evidence>
<keyword evidence="2" id="KW-0805">Transcription regulation</keyword>
<evidence type="ECO:0000256" key="4">
    <source>
        <dbReference type="ARBA" id="ARBA00023163"/>
    </source>
</evidence>
<dbReference type="PROSITE" id="PS00657">
    <property type="entry name" value="FORK_HEAD_1"/>
    <property type="match status" value="1"/>
</dbReference>
<feature type="compositionally biased region" description="Low complexity" evidence="7">
    <location>
        <begin position="426"/>
        <end position="437"/>
    </location>
</feature>
<keyword evidence="3 6" id="KW-0238">DNA-binding</keyword>
<dbReference type="Gene3D" id="1.10.10.10">
    <property type="entry name" value="Winged helix-like DNA-binding domain superfamily/Winged helix DNA-binding domain"/>
    <property type="match status" value="1"/>
</dbReference>
<dbReference type="InterPro" id="IPR018122">
    <property type="entry name" value="TF_fork_head_CS_1"/>
</dbReference>
<accession>A0A8S1CN79</accession>
<sequence length="516" mass="56664">MAPERPGLDDERCTVGTVLLHTKAGAQNADIVKEGDGAAKMFTDVRVGSATQEDDDLTPLSWLQDKNLLRDIPLPGGTICAEGSTEPVEVQIEVREESVSSRADSPTSDYAEESSEHADSSSNSDTPLSPTILQQAMPISPIEQYDHNDVVPQPLTNTNHVGYDPKVHTSLKPPYSFSCLIFMAIEDSVTQKLPVKDIYAWITDHFPYFQTAPNGWKNSVRHNLSLNKCFKKVDKSPNVGKGSLWMVDHCYRPNLLQALKKVPYHPYMQLERFHALNNNNNNTIPNSQSCRLGNVESEPPVVSLVGRSNMLNPDLFPFLTQRLAAAGLQVPGAYTRHHNPPPPPPVHIESQEDVNAATAMLALKHGPRILGGISVLPDRGDHAQKTIPRTHETPQNLVITTSPSADHTYSAGPRSRSTLSPDEAYGEGSSSNESSHGIDSEEDEAEEQRKIAEGADALLNLAGICTAAQQPLKRTPLQSLTEPSAKRGRPPPPPPATPSRHRASQQQRRRERFHNR</sequence>
<dbReference type="SUPFAM" id="SSF46785">
    <property type="entry name" value="Winged helix' DNA-binding domain"/>
    <property type="match status" value="1"/>
</dbReference>
<dbReference type="Proteomes" id="UP000494165">
    <property type="component" value="Unassembled WGS sequence"/>
</dbReference>
<dbReference type="PROSITE" id="PS50039">
    <property type="entry name" value="FORK_HEAD_3"/>
    <property type="match status" value="1"/>
</dbReference>
<dbReference type="Pfam" id="PF00250">
    <property type="entry name" value="Forkhead"/>
    <property type="match status" value="1"/>
</dbReference>
<name>A0A8S1CN79_9INSE</name>
<dbReference type="InterPro" id="IPR030456">
    <property type="entry name" value="TF_fork_head_CS_2"/>
</dbReference>
<evidence type="ECO:0000256" key="6">
    <source>
        <dbReference type="PROSITE-ProRule" id="PRU00089"/>
    </source>
</evidence>
<proteinExistence type="predicted"/>
<dbReference type="PANTHER" id="PTHR13962:SF22">
    <property type="entry name" value="FORKHEAD BOX PROTEIN N3-LIKE PROTEIN"/>
    <property type="match status" value="1"/>
</dbReference>
<feature type="compositionally biased region" description="Basic residues" evidence="7">
    <location>
        <begin position="499"/>
        <end position="516"/>
    </location>
</feature>
<evidence type="ECO:0000256" key="3">
    <source>
        <dbReference type="ARBA" id="ARBA00023125"/>
    </source>
</evidence>
<dbReference type="GO" id="GO:0003700">
    <property type="term" value="F:DNA-binding transcription factor activity"/>
    <property type="evidence" value="ECO:0007669"/>
    <property type="project" value="InterPro"/>
</dbReference>
<evidence type="ECO:0000256" key="7">
    <source>
        <dbReference type="SAM" id="MobiDB-lite"/>
    </source>
</evidence>
<evidence type="ECO:0000256" key="5">
    <source>
        <dbReference type="ARBA" id="ARBA00023242"/>
    </source>
</evidence>
<organism evidence="9 10">
    <name type="scientific">Cloeon dipterum</name>
    <dbReference type="NCBI Taxonomy" id="197152"/>
    <lineage>
        <taxon>Eukaryota</taxon>
        <taxon>Metazoa</taxon>
        <taxon>Ecdysozoa</taxon>
        <taxon>Arthropoda</taxon>
        <taxon>Hexapoda</taxon>
        <taxon>Insecta</taxon>
        <taxon>Pterygota</taxon>
        <taxon>Palaeoptera</taxon>
        <taxon>Ephemeroptera</taxon>
        <taxon>Pisciforma</taxon>
        <taxon>Baetidae</taxon>
        <taxon>Cloeon</taxon>
    </lineage>
</organism>
<gene>
    <name evidence="9" type="ORF">CLODIP_2_CD10662</name>
</gene>
<evidence type="ECO:0000259" key="8">
    <source>
        <dbReference type="PROSITE" id="PS50039"/>
    </source>
</evidence>
<feature type="region of interest" description="Disordered" evidence="7">
    <location>
        <begin position="94"/>
        <end position="130"/>
    </location>
</feature>
<keyword evidence="10" id="KW-1185">Reference proteome</keyword>
<feature type="DNA-binding region" description="Fork-head" evidence="6">
    <location>
        <begin position="172"/>
        <end position="248"/>
    </location>
</feature>
<dbReference type="PANTHER" id="PTHR13962">
    <property type="entry name" value="FORKHEAD BOX PROTEIN N3-LIKE PROTEIN-RELATED"/>
    <property type="match status" value="1"/>
</dbReference>
<feature type="region of interest" description="Disordered" evidence="7">
    <location>
        <begin position="374"/>
        <end position="449"/>
    </location>
</feature>
<comment type="caution">
    <text evidence="9">The sequence shown here is derived from an EMBL/GenBank/DDBJ whole genome shotgun (WGS) entry which is preliminary data.</text>
</comment>
<evidence type="ECO:0000313" key="10">
    <source>
        <dbReference type="Proteomes" id="UP000494165"/>
    </source>
</evidence>
<dbReference type="OrthoDB" id="5954824at2759"/>
<dbReference type="PRINTS" id="PR00053">
    <property type="entry name" value="FORKHEAD"/>
</dbReference>
<keyword evidence="4" id="KW-0804">Transcription</keyword>
<reference evidence="9 10" key="1">
    <citation type="submission" date="2020-04" db="EMBL/GenBank/DDBJ databases">
        <authorList>
            <person name="Alioto T."/>
            <person name="Alioto T."/>
            <person name="Gomez Garrido J."/>
        </authorList>
    </citation>
    <scope>NUCLEOTIDE SEQUENCE [LARGE SCALE GENOMIC DNA]</scope>
</reference>
<dbReference type="InterPro" id="IPR047119">
    <property type="entry name" value="FOXN2/3-like"/>
</dbReference>
<dbReference type="EMBL" id="CADEPI010000052">
    <property type="protein sequence ID" value="CAB3370321.1"/>
    <property type="molecule type" value="Genomic_DNA"/>
</dbReference>
<feature type="domain" description="Fork-head" evidence="8">
    <location>
        <begin position="172"/>
        <end position="248"/>
    </location>
</feature>
<comment type="subcellular location">
    <subcellularLocation>
        <location evidence="1 6">Nucleus</location>
    </subcellularLocation>
</comment>
<dbReference type="SMART" id="SM00339">
    <property type="entry name" value="FH"/>
    <property type="match status" value="1"/>
</dbReference>
<keyword evidence="5 6" id="KW-0539">Nucleus</keyword>
<feature type="compositionally biased region" description="Polar residues" evidence="7">
    <location>
        <begin position="393"/>
        <end position="407"/>
    </location>
</feature>
<dbReference type="PROSITE" id="PS00658">
    <property type="entry name" value="FORK_HEAD_2"/>
    <property type="match status" value="1"/>
</dbReference>
<dbReference type="InterPro" id="IPR036388">
    <property type="entry name" value="WH-like_DNA-bd_sf"/>
</dbReference>
<dbReference type="GO" id="GO:0005634">
    <property type="term" value="C:nucleus"/>
    <property type="evidence" value="ECO:0007669"/>
    <property type="project" value="UniProtKB-SubCell"/>
</dbReference>
<feature type="region of interest" description="Disordered" evidence="7">
    <location>
        <begin position="468"/>
        <end position="516"/>
    </location>
</feature>
<feature type="compositionally biased region" description="Basic and acidic residues" evidence="7">
    <location>
        <begin position="378"/>
        <end position="392"/>
    </location>
</feature>
<dbReference type="InterPro" id="IPR001766">
    <property type="entry name" value="Fork_head_dom"/>
</dbReference>
<dbReference type="GO" id="GO:0000987">
    <property type="term" value="F:cis-regulatory region sequence-specific DNA binding"/>
    <property type="evidence" value="ECO:0007669"/>
    <property type="project" value="TreeGrafter"/>
</dbReference>
<evidence type="ECO:0000256" key="2">
    <source>
        <dbReference type="ARBA" id="ARBA00023015"/>
    </source>
</evidence>
<dbReference type="InterPro" id="IPR036390">
    <property type="entry name" value="WH_DNA-bd_sf"/>
</dbReference>